<organism evidence="2 3">
    <name type="scientific">Adiantum capillus-veneris</name>
    <name type="common">Maidenhair fern</name>
    <dbReference type="NCBI Taxonomy" id="13818"/>
    <lineage>
        <taxon>Eukaryota</taxon>
        <taxon>Viridiplantae</taxon>
        <taxon>Streptophyta</taxon>
        <taxon>Embryophyta</taxon>
        <taxon>Tracheophyta</taxon>
        <taxon>Polypodiopsida</taxon>
        <taxon>Polypodiidae</taxon>
        <taxon>Polypodiales</taxon>
        <taxon>Pteridineae</taxon>
        <taxon>Pteridaceae</taxon>
        <taxon>Vittarioideae</taxon>
        <taxon>Adiantum</taxon>
    </lineage>
</organism>
<evidence type="ECO:0000256" key="1">
    <source>
        <dbReference type="SAM" id="MobiDB-lite"/>
    </source>
</evidence>
<evidence type="ECO:0000313" key="2">
    <source>
        <dbReference type="EMBL" id="KAI5085023.1"/>
    </source>
</evidence>
<feature type="region of interest" description="Disordered" evidence="1">
    <location>
        <begin position="124"/>
        <end position="152"/>
    </location>
</feature>
<feature type="region of interest" description="Disordered" evidence="1">
    <location>
        <begin position="54"/>
        <end position="109"/>
    </location>
</feature>
<feature type="non-terminal residue" evidence="2">
    <location>
        <position position="152"/>
    </location>
</feature>
<reference evidence="2" key="1">
    <citation type="submission" date="2021-01" db="EMBL/GenBank/DDBJ databases">
        <title>Adiantum capillus-veneris genome.</title>
        <authorList>
            <person name="Fang Y."/>
            <person name="Liao Q."/>
        </authorList>
    </citation>
    <scope>NUCLEOTIDE SEQUENCE</scope>
    <source>
        <strain evidence="2">H3</strain>
        <tissue evidence="2">Leaf</tissue>
    </source>
</reference>
<comment type="caution">
    <text evidence="2">The sequence shown here is derived from an EMBL/GenBank/DDBJ whole genome shotgun (WGS) entry which is preliminary data.</text>
</comment>
<proteinExistence type="predicted"/>
<evidence type="ECO:0000313" key="3">
    <source>
        <dbReference type="Proteomes" id="UP000886520"/>
    </source>
</evidence>
<gene>
    <name evidence="2" type="ORF">GOP47_0001192</name>
</gene>
<feature type="compositionally biased region" description="Basic and acidic residues" evidence="1">
    <location>
        <begin position="12"/>
        <end position="21"/>
    </location>
</feature>
<accession>A0A9D4VGE9</accession>
<name>A0A9D4VGE9_ADICA</name>
<protein>
    <submittedName>
        <fullName evidence="2">Uncharacterized protein</fullName>
    </submittedName>
</protein>
<keyword evidence="3" id="KW-1185">Reference proteome</keyword>
<dbReference type="Proteomes" id="UP000886520">
    <property type="component" value="Chromosome 1"/>
</dbReference>
<feature type="region of interest" description="Disordered" evidence="1">
    <location>
        <begin position="1"/>
        <end position="21"/>
    </location>
</feature>
<dbReference type="AlphaFoldDB" id="A0A9D4VGE9"/>
<sequence>ELSEGSAPASEEGGREGGREGMVDECRAEQCLFCAFAHLARLHPQRLAVVQPLKEQRLEERKEHRADTKASENEKWEGGNGGEGKEEGFGHGCTARKSKSVAWKRQTHSGVCASKDEEGDSLLKFMSSSQPPMGIMNRDAEGEHHLGHQQQQ</sequence>
<dbReference type="EMBL" id="JABFUD020000001">
    <property type="protein sequence ID" value="KAI5085023.1"/>
    <property type="molecule type" value="Genomic_DNA"/>
</dbReference>
<feature type="compositionally biased region" description="Basic and acidic residues" evidence="1">
    <location>
        <begin position="54"/>
        <end position="89"/>
    </location>
</feature>
<feature type="compositionally biased region" description="Low complexity" evidence="1">
    <location>
        <begin position="1"/>
        <end position="11"/>
    </location>
</feature>